<dbReference type="InterPro" id="IPR000157">
    <property type="entry name" value="TIR_dom"/>
</dbReference>
<dbReference type="PANTHER" id="PTHR11017:SF573">
    <property type="entry name" value="ADP-RIBOSYL CYCLASE_CYCLIC ADP-RIBOSE HYDROLASE"/>
    <property type="match status" value="1"/>
</dbReference>
<dbReference type="InterPro" id="IPR044974">
    <property type="entry name" value="Disease_R_plants"/>
</dbReference>
<sequence>MEQWKLIVIVFYHVDPSHVRRQRKCFEQGFSDHEANPEIAQQSVETWRDAFRKVGALSGMHVTPNRNETEVISEMVAKILKNMPDALPKDLFHGLVGMESRVDEIKRILRMESSEVLFVRICGMSGIGKTTLAESVFYHIQRQFEKSSFIENIKDISKQDDSTDLCKLQQKLLDDILKEKSVRLQSVKHGQTLLRTKLRGLKVIVV</sequence>
<dbReference type="SUPFAM" id="SSF52200">
    <property type="entry name" value="Toll/Interleukin receptor TIR domain"/>
    <property type="match status" value="1"/>
</dbReference>
<evidence type="ECO:0000259" key="2">
    <source>
        <dbReference type="Pfam" id="PF01582"/>
    </source>
</evidence>
<dbReference type="GO" id="GO:0007165">
    <property type="term" value="P:signal transduction"/>
    <property type="evidence" value="ECO:0007669"/>
    <property type="project" value="InterPro"/>
</dbReference>
<organism evidence="3 4">
    <name type="scientific">Artemisia annua</name>
    <name type="common">Sweet wormwood</name>
    <dbReference type="NCBI Taxonomy" id="35608"/>
    <lineage>
        <taxon>Eukaryota</taxon>
        <taxon>Viridiplantae</taxon>
        <taxon>Streptophyta</taxon>
        <taxon>Embryophyta</taxon>
        <taxon>Tracheophyta</taxon>
        <taxon>Spermatophyta</taxon>
        <taxon>Magnoliopsida</taxon>
        <taxon>eudicotyledons</taxon>
        <taxon>Gunneridae</taxon>
        <taxon>Pentapetalae</taxon>
        <taxon>asterids</taxon>
        <taxon>campanulids</taxon>
        <taxon>Asterales</taxon>
        <taxon>Asteraceae</taxon>
        <taxon>Asteroideae</taxon>
        <taxon>Anthemideae</taxon>
        <taxon>Artemisiinae</taxon>
        <taxon>Artemisia</taxon>
    </lineage>
</organism>
<dbReference type="Proteomes" id="UP000245207">
    <property type="component" value="Unassembled WGS sequence"/>
</dbReference>
<evidence type="ECO:0000313" key="3">
    <source>
        <dbReference type="EMBL" id="PWA67959.1"/>
    </source>
</evidence>
<dbReference type="GO" id="GO:0006952">
    <property type="term" value="P:defense response"/>
    <property type="evidence" value="ECO:0007669"/>
    <property type="project" value="InterPro"/>
</dbReference>
<dbReference type="Gene3D" id="3.40.50.10140">
    <property type="entry name" value="Toll/interleukin-1 receptor homology (TIR) domain"/>
    <property type="match status" value="1"/>
</dbReference>
<proteinExistence type="predicted"/>
<reference evidence="3 4" key="1">
    <citation type="journal article" date="2018" name="Mol. Plant">
        <title>The genome of Artemisia annua provides insight into the evolution of Asteraceae family and artemisinin biosynthesis.</title>
        <authorList>
            <person name="Shen Q."/>
            <person name="Zhang L."/>
            <person name="Liao Z."/>
            <person name="Wang S."/>
            <person name="Yan T."/>
            <person name="Shi P."/>
            <person name="Liu M."/>
            <person name="Fu X."/>
            <person name="Pan Q."/>
            <person name="Wang Y."/>
            <person name="Lv Z."/>
            <person name="Lu X."/>
            <person name="Zhang F."/>
            <person name="Jiang W."/>
            <person name="Ma Y."/>
            <person name="Chen M."/>
            <person name="Hao X."/>
            <person name="Li L."/>
            <person name="Tang Y."/>
            <person name="Lv G."/>
            <person name="Zhou Y."/>
            <person name="Sun X."/>
            <person name="Brodelius P.E."/>
            <person name="Rose J.K.C."/>
            <person name="Tang K."/>
        </authorList>
    </citation>
    <scope>NUCLEOTIDE SEQUENCE [LARGE SCALE GENOMIC DNA]</scope>
    <source>
        <strain evidence="4">cv. Huhao1</strain>
        <tissue evidence="3">Leaf</tissue>
    </source>
</reference>
<dbReference type="Pfam" id="PF00931">
    <property type="entry name" value="NB-ARC"/>
    <property type="match status" value="1"/>
</dbReference>
<comment type="caution">
    <text evidence="3">The sequence shown here is derived from an EMBL/GenBank/DDBJ whole genome shotgun (WGS) entry which is preliminary data.</text>
</comment>
<protein>
    <submittedName>
        <fullName evidence="3">Toll/interleukin-1 receptor (TIR) domain-containing protein</fullName>
    </submittedName>
</protein>
<dbReference type="Pfam" id="PF01582">
    <property type="entry name" value="TIR"/>
    <property type="match status" value="1"/>
</dbReference>
<keyword evidence="4" id="KW-1185">Reference proteome</keyword>
<name>A0A2U1N390_ARTAN</name>
<dbReference type="InterPro" id="IPR035897">
    <property type="entry name" value="Toll_tir_struct_dom_sf"/>
</dbReference>
<dbReference type="EMBL" id="PKPP01003731">
    <property type="protein sequence ID" value="PWA67959.1"/>
    <property type="molecule type" value="Genomic_DNA"/>
</dbReference>
<gene>
    <name evidence="3" type="ORF">CTI12_AA311310</name>
</gene>
<feature type="domain" description="NB-ARC" evidence="1">
    <location>
        <begin position="99"/>
        <end position="183"/>
    </location>
</feature>
<dbReference type="InterPro" id="IPR002182">
    <property type="entry name" value="NB-ARC"/>
</dbReference>
<evidence type="ECO:0000313" key="4">
    <source>
        <dbReference type="Proteomes" id="UP000245207"/>
    </source>
</evidence>
<keyword evidence="3" id="KW-0675">Receptor</keyword>
<dbReference type="AlphaFoldDB" id="A0A2U1N390"/>
<dbReference type="GO" id="GO:0043531">
    <property type="term" value="F:ADP binding"/>
    <property type="evidence" value="ECO:0007669"/>
    <property type="project" value="InterPro"/>
</dbReference>
<dbReference type="SUPFAM" id="SSF52540">
    <property type="entry name" value="P-loop containing nucleoside triphosphate hydrolases"/>
    <property type="match status" value="1"/>
</dbReference>
<dbReference type="InterPro" id="IPR027417">
    <property type="entry name" value="P-loop_NTPase"/>
</dbReference>
<accession>A0A2U1N390</accession>
<dbReference type="Gene3D" id="3.40.50.300">
    <property type="entry name" value="P-loop containing nucleotide triphosphate hydrolases"/>
    <property type="match status" value="1"/>
</dbReference>
<evidence type="ECO:0000259" key="1">
    <source>
        <dbReference type="Pfam" id="PF00931"/>
    </source>
</evidence>
<feature type="domain" description="TIR" evidence="2">
    <location>
        <begin position="7"/>
        <end position="97"/>
    </location>
</feature>
<dbReference type="OrthoDB" id="6160824at2759"/>
<dbReference type="PANTHER" id="PTHR11017">
    <property type="entry name" value="LEUCINE-RICH REPEAT-CONTAINING PROTEIN"/>
    <property type="match status" value="1"/>
</dbReference>